<dbReference type="EMBL" id="WJYN01000001">
    <property type="protein sequence ID" value="MRS98086.1"/>
    <property type="molecule type" value="Genomic_DNA"/>
</dbReference>
<feature type="transmembrane region" description="Helical" evidence="1">
    <location>
        <begin position="119"/>
        <end position="140"/>
    </location>
</feature>
<gene>
    <name evidence="2" type="ORF">GJQ57_05380</name>
</gene>
<keyword evidence="1" id="KW-1133">Transmembrane helix</keyword>
<proteinExistence type="predicted"/>
<keyword evidence="1" id="KW-0472">Membrane</keyword>
<evidence type="ECO:0000313" key="3">
    <source>
        <dbReference type="Proteomes" id="UP000441032"/>
    </source>
</evidence>
<dbReference type="RefSeq" id="WP_154205977.1">
    <property type="nucleotide sequence ID" value="NZ_WJYN01000001.1"/>
</dbReference>
<feature type="transmembrane region" description="Helical" evidence="1">
    <location>
        <begin position="73"/>
        <end position="93"/>
    </location>
</feature>
<organism evidence="2 3">
    <name type="scientific">Ralstonia pickettii</name>
    <name type="common">Burkholderia pickettii</name>
    <dbReference type="NCBI Taxonomy" id="329"/>
    <lineage>
        <taxon>Bacteria</taxon>
        <taxon>Pseudomonadati</taxon>
        <taxon>Pseudomonadota</taxon>
        <taxon>Betaproteobacteria</taxon>
        <taxon>Burkholderiales</taxon>
        <taxon>Burkholderiaceae</taxon>
        <taxon>Ralstonia</taxon>
    </lineage>
</organism>
<evidence type="ECO:0000313" key="2">
    <source>
        <dbReference type="EMBL" id="MRS98086.1"/>
    </source>
</evidence>
<dbReference type="Proteomes" id="UP000441032">
    <property type="component" value="Unassembled WGS sequence"/>
</dbReference>
<keyword evidence="1" id="KW-0812">Transmembrane</keyword>
<name>A0A7X2HKE4_RALPI</name>
<evidence type="ECO:0000256" key="1">
    <source>
        <dbReference type="SAM" id="Phobius"/>
    </source>
</evidence>
<dbReference type="PROSITE" id="PS51257">
    <property type="entry name" value="PROKAR_LIPOPROTEIN"/>
    <property type="match status" value="1"/>
</dbReference>
<accession>A0A7X2HKE4</accession>
<dbReference type="AlphaFoldDB" id="A0A7X2HKE4"/>
<reference evidence="2 3" key="1">
    <citation type="submission" date="2019-11" db="EMBL/GenBank/DDBJ databases">
        <title>Phenotypic characterization of an OXA-22 and OXA-60 co-producing Ralstonia pickettii clinical strain.</title>
        <authorList>
            <person name="He F."/>
        </authorList>
    </citation>
    <scope>NUCLEOTIDE SEQUENCE [LARGE SCALE GENOMIC DNA]</scope>
    <source>
        <strain evidence="2 3">PSLESD1</strain>
    </source>
</reference>
<sequence length="281" mass="30632">MTGHRHEDDIFVIFRCGRLFQSTLPLVTGCSMKQRAQPLAGMSKQRHPPEEMIPGEFKQMGVFNSLSRRGGAIAMLGAMLLLFSHAFLAYHLLRAESPPHQQLEHSIVSVLALESRLGWGNVLLALAGAVLIGLCVYASIHRDRATIRRIAGGIERMDSVALEALLATPSVSAEFGALVASAVQLIGMHNQLLASARSISAGLNHDLRTPVHTLALQTEVSLCSRRTVVEYEVLLQSNLEEFQRLGTTLDRTLKGLHVLGQSPYAVASPHSLDDKTVMRSS</sequence>
<protein>
    <submittedName>
        <fullName evidence="2">Uncharacterized protein</fullName>
    </submittedName>
</protein>
<comment type="caution">
    <text evidence="2">The sequence shown here is derived from an EMBL/GenBank/DDBJ whole genome shotgun (WGS) entry which is preliminary data.</text>
</comment>